<evidence type="ECO:0000313" key="4">
    <source>
        <dbReference type="Proteomes" id="UP001185135"/>
    </source>
</evidence>
<dbReference type="EMBL" id="ON887157">
    <property type="protein sequence ID" value="WBR14741.1"/>
    <property type="molecule type" value="Genomic_DNA"/>
</dbReference>
<evidence type="ECO:0000313" key="3">
    <source>
        <dbReference type="EMBL" id="WBR14741.1"/>
    </source>
</evidence>
<sequence length="547" mass="59900">MDTPQHQSSEQAAPHDMTAAVCPAITLADLPSEIVVHILSFLRRPKYLMAARMASRVFGCVDVVERAAAWALHPKHARALIMSRAPCYMIAQALPLYVSHASSEINPESLLEVAARGGRVEVLCIVHQYITSPVVPVSIRRIDVYRAACIASTFRHIDVLRYILTRTFGGVKGRDCGWDLKCAAATGNADVFAFAHDMFARSMTSTRPCRCDETIGRAAWSASRADAALWMRDFGCAGYCPPTVDHLCEAIIQGYDTLSDLVQHIEPIVDPHDIHKINTAAAWINPGTSRSIRVLLDCDLPIEPMALFVSAASVADIEAMALVTERFPPTMHMVRAAVLASVFDIEYSGASAAAWLVERWPDAVDTALVTACVLNGALCIVRLLEPLVRPLFDWQRAVGTVLASQDADMIAYAVEQKGVVVDEHVVLTTGFLPRAPAVAYLVQRCGLERTQAIYDMAATLCDRKSTFDTIEMPLTGRDDGLCLDAYRTIFWVRERFCEAGHIPTCGCARCSTPKGGRPAKRRRTEPSSTPSLPPPLPSPEEDMTTDH</sequence>
<proteinExistence type="predicted"/>
<dbReference type="PROSITE" id="PS50181">
    <property type="entry name" value="FBOX"/>
    <property type="match status" value="1"/>
</dbReference>
<protein>
    <submittedName>
        <fullName evidence="3">Oxidoreductase nitrogenase domain-containing protein</fullName>
    </submittedName>
</protein>
<name>A0AA95END7_9VIRU</name>
<dbReference type="InterPro" id="IPR001810">
    <property type="entry name" value="F-box_dom"/>
</dbReference>
<feature type="domain" description="F-box" evidence="2">
    <location>
        <begin position="24"/>
        <end position="73"/>
    </location>
</feature>
<dbReference type="InterPro" id="IPR036047">
    <property type="entry name" value="F-box-like_dom_sf"/>
</dbReference>
<dbReference type="SUPFAM" id="SSF81383">
    <property type="entry name" value="F-box domain"/>
    <property type="match status" value="1"/>
</dbReference>
<dbReference type="Proteomes" id="UP001185135">
    <property type="component" value="Segment"/>
</dbReference>
<feature type="region of interest" description="Disordered" evidence="1">
    <location>
        <begin position="512"/>
        <end position="547"/>
    </location>
</feature>
<evidence type="ECO:0000259" key="2">
    <source>
        <dbReference type="PROSITE" id="PS50181"/>
    </source>
</evidence>
<accession>A0AA95END7</accession>
<reference evidence="3" key="1">
    <citation type="submission" date="2022-06" db="EMBL/GenBank/DDBJ databases">
        <authorList>
            <person name="Legendre M."/>
            <person name="Claverie J.-M."/>
            <person name="Alempic J.-M."/>
            <person name="Abergel C."/>
        </authorList>
    </citation>
    <scope>NUCLEOTIDE SEQUENCE</scope>
    <source>
        <strain evidence="3">Kuranda</strain>
    </source>
</reference>
<evidence type="ECO:0000256" key="1">
    <source>
        <dbReference type="SAM" id="MobiDB-lite"/>
    </source>
</evidence>
<gene>
    <name evidence="3" type="ORF">pkur_cds_567</name>
</gene>
<organism evidence="3 4">
    <name type="scientific">Pandoravirus kuranda</name>
    <dbReference type="NCBI Taxonomy" id="3019033"/>
    <lineage>
        <taxon>Viruses</taxon>
        <taxon>Pandoravirus</taxon>
    </lineage>
</organism>